<dbReference type="CTD" id="136026652"/>
<dbReference type="Gene3D" id="1.10.287.280">
    <property type="match status" value="1"/>
</dbReference>
<dbReference type="Gene3D" id="1.10.150.20">
    <property type="entry name" value="5' to 3' exonuclease, C-terminal subdomain"/>
    <property type="match status" value="1"/>
</dbReference>
<dbReference type="SMART" id="SM01311">
    <property type="entry name" value="RPOL_N"/>
    <property type="match status" value="1"/>
</dbReference>
<evidence type="ECO:0000256" key="2">
    <source>
        <dbReference type="ARBA" id="ARBA00012418"/>
    </source>
</evidence>
<dbReference type="InterPro" id="IPR002885">
    <property type="entry name" value="PPR_rpt"/>
</dbReference>
<dbReference type="OrthoDB" id="276422at2759"/>
<dbReference type="InterPro" id="IPR043502">
    <property type="entry name" value="DNA/RNA_pol_sf"/>
</dbReference>
<comment type="catalytic activity">
    <reaction evidence="8 10">
        <text>RNA(n) + a ribonucleoside 5'-triphosphate = RNA(n+1) + diphosphate</text>
        <dbReference type="Rhea" id="RHEA:21248"/>
        <dbReference type="Rhea" id="RHEA-COMP:14527"/>
        <dbReference type="Rhea" id="RHEA-COMP:17342"/>
        <dbReference type="ChEBI" id="CHEBI:33019"/>
        <dbReference type="ChEBI" id="CHEBI:61557"/>
        <dbReference type="ChEBI" id="CHEBI:140395"/>
        <dbReference type="EC" id="2.7.7.6"/>
    </reaction>
</comment>
<comment type="similarity">
    <text evidence="1 10">Belongs to the phage and mitochondrial RNA polymerase family.</text>
</comment>
<dbReference type="GO" id="GO:0001018">
    <property type="term" value="F:mitochondrial promoter sequence-specific DNA binding"/>
    <property type="evidence" value="ECO:0007669"/>
    <property type="project" value="TreeGrafter"/>
</dbReference>
<feature type="domain" description="DNA-directed RNA polymerase N-terminal" evidence="11">
    <location>
        <begin position="382"/>
        <end position="700"/>
    </location>
</feature>
<dbReference type="Gene3D" id="1.10.1320.10">
    <property type="entry name" value="DNA-directed RNA polymerase, N-terminal domain"/>
    <property type="match status" value="1"/>
</dbReference>
<accession>A0A8I6S9I4</accession>
<dbReference type="EnsemblMetazoa" id="XM_014403916.2">
    <property type="protein sequence ID" value="XP_014259402.1"/>
    <property type="gene ID" value="LOC106672458"/>
</dbReference>
<keyword evidence="13" id="KW-1185">Reference proteome</keyword>
<reference evidence="12" key="1">
    <citation type="submission" date="2022-01" db="UniProtKB">
        <authorList>
            <consortium name="EnsemblMetazoa"/>
        </authorList>
    </citation>
    <scope>IDENTIFICATION</scope>
</reference>
<dbReference type="KEGG" id="clec:106672458"/>
<sequence length="1235" mass="142326">MLRLLKLSAISVHNAFPTVQHSRLNCTLCNRRYGFILGSKSRYRRQQRYLSSSSISFQKNLLRKRTSGRGNTYSKILGVSSKGLGEREAKVTTFCLEGATSTSVNDVRAELTERLETNSSSNSEAKEMLEELKEMEEEGQRGQEFLIEAMPINAELVQTSLIENNVNTSVKNSKKLKLIRDKLNKIKYMELNKAGKETSFNYSLLSYINMCINCGFMNRCWSTLSYYLEKSIVPINDVQVMNMLMEGYARGGNLDKLMEVWSILDSKNMRPSEMSFAHRFEAIARSAKRDKHELLLSCFKDMTSMGITLDNIFNKCVWKKNSREVILQAIRVIRPNYSPNIELPDVFYSNTLVNALNECDTSLMNSPAEGLFTLNDVNNLFDTQVKMETNTFVEIKSIEKEAEPSETLTYYRKKLNEMTALWDKIITSSLKRDLATLNTQHKFMHKSFRQLNIYPYLVYLDQNQYKEIILEEIRKLAEGSETYSPSSVHLYRELGNKVRIRCEVKQKKADGVLEQTKHLYNKYFDWYMNPSKYKYVNSRMCWQMLKYKHQEGPTIDKDVDAWPASVLIGVGQFLYSIILKDIKIDVNVMKMNSNQEHLLPAFYTVFRYHGFAIKEEVKPHPILSKIFRAARLPYLKFSVTDVPMMAPPIPWSTRSSGGYIIPKTSLIRLPHEAIQQLDRLKNSPLPQIYPCLDALNQLSMVPWKVNTPVLDIIINIFNNGGSSKLEIPEPPAALPLPKPVSSINSTERFHAFRKRMVVRRKRAEMYSLWCDALYRLSLANHFRDKVFWLPHNMDFRGRVYPCPPHLNHLGSDLARSILKFAKGEPLGPDGLGWLKIHLVNLTGLKKRDSNAERLKYADEILPKILDSANNPLEGEKWWMDSEEPCQTLACCMEIRNALANETGPENYISHFPVHQDGSCNGLQHYAALGRDSVGAYSVNLSPAEVPQDVYSCVAAIVERERIKDAKEGVQIAQVLEGYVKRKVIKQTVMTTVYGVTRFGARLQIAKQLKDIEEFPKEHVWTASTYLVTKTFISLREMFTSAREIQDWLTETAKYISQFCGQNVEYVTPLGLPVVQPYAKHKDKIHLKKSSSSNFQEYFPLDMFERPNVIKQRNAFPPNFIHSLDSCHMMLTSLFCERAGITFVSVHDCYWTHPKTLPQMNKICREQFVALHSQPILNNLSEYMLQKFRCLEKDEMFEDPSLVNLTQERLNSLLKQLPKKGDFDLNNVLNSEYFFS</sequence>
<evidence type="ECO:0000256" key="9">
    <source>
        <dbReference type="PROSITE-ProRule" id="PRU00708"/>
    </source>
</evidence>
<dbReference type="Pfam" id="PF00940">
    <property type="entry name" value="RNA_pol"/>
    <property type="match status" value="1"/>
</dbReference>
<keyword evidence="3 10" id="KW-0240">DNA-directed RNA polymerase</keyword>
<keyword evidence="6" id="KW-0809">Transit peptide</keyword>
<dbReference type="GO" id="GO:0034245">
    <property type="term" value="C:mitochondrial DNA-directed RNA polymerase complex"/>
    <property type="evidence" value="ECO:0007669"/>
    <property type="project" value="TreeGrafter"/>
</dbReference>
<dbReference type="SUPFAM" id="SSF56672">
    <property type="entry name" value="DNA/RNA polymerases"/>
    <property type="match status" value="1"/>
</dbReference>
<dbReference type="FunFam" id="1.10.150.20:FF:000031">
    <property type="entry name" value="DNA-directed RNA polymerase"/>
    <property type="match status" value="1"/>
</dbReference>
<protein>
    <recommendedName>
        <fullName evidence="2 10">DNA-directed RNA polymerase</fullName>
        <ecNumber evidence="2 10">2.7.7.6</ecNumber>
    </recommendedName>
</protein>
<evidence type="ECO:0000313" key="12">
    <source>
        <dbReference type="EnsemblMetazoa" id="XP_014259402.1"/>
    </source>
</evidence>
<dbReference type="PANTHER" id="PTHR10102:SF0">
    <property type="entry name" value="DNA-DIRECTED RNA POLYMERASE, MITOCHONDRIAL"/>
    <property type="match status" value="1"/>
</dbReference>
<evidence type="ECO:0000256" key="10">
    <source>
        <dbReference type="RuleBase" id="RU003805"/>
    </source>
</evidence>
<feature type="repeat" description="PPR" evidence="9">
    <location>
        <begin position="237"/>
        <end position="271"/>
    </location>
</feature>
<dbReference type="GO" id="GO:0006390">
    <property type="term" value="P:mitochondrial transcription"/>
    <property type="evidence" value="ECO:0007669"/>
    <property type="project" value="TreeGrafter"/>
</dbReference>
<evidence type="ECO:0000256" key="6">
    <source>
        <dbReference type="ARBA" id="ARBA00022946"/>
    </source>
</evidence>
<dbReference type="AlphaFoldDB" id="A0A8I6S9I4"/>
<name>A0A8I6S9I4_CIMLE</name>
<dbReference type="GO" id="GO:0071897">
    <property type="term" value="P:DNA biosynthetic process"/>
    <property type="evidence" value="ECO:0007669"/>
    <property type="project" value="UniProtKB-ARBA"/>
</dbReference>
<dbReference type="Gene3D" id="1.25.40.10">
    <property type="entry name" value="Tetratricopeptide repeat domain"/>
    <property type="match status" value="1"/>
</dbReference>
<comment type="function">
    <text evidence="10">DNA-dependent RNA polymerase catalyzes the transcription of DNA into RNA using the four ribonucleoside triphosphates as substrates.</text>
</comment>
<dbReference type="Pfam" id="PF14700">
    <property type="entry name" value="RPOL_N"/>
    <property type="match status" value="1"/>
</dbReference>
<dbReference type="FunFam" id="1.10.287.280:FF:000001">
    <property type="entry name" value="DNA-directed RNA polymerase"/>
    <property type="match status" value="1"/>
</dbReference>
<evidence type="ECO:0000313" key="13">
    <source>
        <dbReference type="Proteomes" id="UP000494040"/>
    </source>
</evidence>
<evidence type="ECO:0000256" key="3">
    <source>
        <dbReference type="ARBA" id="ARBA00022478"/>
    </source>
</evidence>
<organism evidence="12 13">
    <name type="scientific">Cimex lectularius</name>
    <name type="common">Bed bug</name>
    <name type="synonym">Acanthia lectularia</name>
    <dbReference type="NCBI Taxonomy" id="79782"/>
    <lineage>
        <taxon>Eukaryota</taxon>
        <taxon>Metazoa</taxon>
        <taxon>Ecdysozoa</taxon>
        <taxon>Arthropoda</taxon>
        <taxon>Hexapoda</taxon>
        <taxon>Insecta</taxon>
        <taxon>Pterygota</taxon>
        <taxon>Neoptera</taxon>
        <taxon>Paraneoptera</taxon>
        <taxon>Hemiptera</taxon>
        <taxon>Heteroptera</taxon>
        <taxon>Panheteroptera</taxon>
        <taxon>Cimicomorpha</taxon>
        <taxon>Cimicidae</taxon>
        <taxon>Cimex</taxon>
    </lineage>
</organism>
<dbReference type="EC" id="2.7.7.6" evidence="2 10"/>
<evidence type="ECO:0000259" key="11">
    <source>
        <dbReference type="SMART" id="SM01311"/>
    </source>
</evidence>
<evidence type="ECO:0000256" key="7">
    <source>
        <dbReference type="ARBA" id="ARBA00023163"/>
    </source>
</evidence>
<dbReference type="PROSITE" id="PS00489">
    <property type="entry name" value="RNA_POL_PHAGE_2"/>
    <property type="match status" value="1"/>
</dbReference>
<evidence type="ECO:0000256" key="8">
    <source>
        <dbReference type="ARBA" id="ARBA00048552"/>
    </source>
</evidence>
<dbReference type="InterPro" id="IPR037159">
    <property type="entry name" value="RNA_POL_N_sf"/>
</dbReference>
<keyword evidence="5 10" id="KW-0548">Nucleotidyltransferase</keyword>
<evidence type="ECO:0000256" key="1">
    <source>
        <dbReference type="ARBA" id="ARBA00009493"/>
    </source>
</evidence>
<dbReference type="PROSITE" id="PS51375">
    <property type="entry name" value="PPR"/>
    <property type="match status" value="1"/>
</dbReference>
<dbReference type="RefSeq" id="XP_014259402.1">
    <property type="nucleotide sequence ID" value="XM_014403916.2"/>
</dbReference>
<proteinExistence type="inferred from homology"/>
<dbReference type="OMA" id="ANHFRNK"/>
<dbReference type="PROSITE" id="PS00900">
    <property type="entry name" value="RNA_POL_PHAGE_1"/>
    <property type="match status" value="1"/>
</dbReference>
<dbReference type="InterPro" id="IPR046950">
    <property type="entry name" value="DNA-dir_Rpol_C_phage-type"/>
</dbReference>
<keyword evidence="7 10" id="KW-0804">Transcription</keyword>
<evidence type="ECO:0000256" key="4">
    <source>
        <dbReference type="ARBA" id="ARBA00022679"/>
    </source>
</evidence>
<dbReference type="InterPro" id="IPR011990">
    <property type="entry name" value="TPR-like_helical_dom_sf"/>
</dbReference>
<dbReference type="InterPro" id="IPR002092">
    <property type="entry name" value="DNA-dir_Rpol_phage-type"/>
</dbReference>
<dbReference type="GO" id="GO:0003899">
    <property type="term" value="F:DNA-directed RNA polymerase activity"/>
    <property type="evidence" value="ECO:0007669"/>
    <property type="project" value="UniProtKB-EC"/>
</dbReference>
<dbReference type="GeneID" id="106672458"/>
<dbReference type="InterPro" id="IPR029262">
    <property type="entry name" value="RPOL_N"/>
</dbReference>
<dbReference type="PANTHER" id="PTHR10102">
    <property type="entry name" value="DNA-DIRECTED RNA POLYMERASE, MITOCHONDRIAL"/>
    <property type="match status" value="1"/>
</dbReference>
<keyword evidence="4 10" id="KW-0808">Transferase</keyword>
<evidence type="ECO:0000256" key="5">
    <source>
        <dbReference type="ARBA" id="ARBA00022695"/>
    </source>
</evidence>
<dbReference type="Proteomes" id="UP000494040">
    <property type="component" value="Unassembled WGS sequence"/>
</dbReference>